<reference evidence="8" key="1">
    <citation type="journal article" date="2019" name="Int. J. Syst. Evol. Microbiol.">
        <title>The Global Catalogue of Microorganisms (GCM) 10K type strain sequencing project: providing services to taxonomists for standard genome sequencing and annotation.</title>
        <authorList>
            <consortium name="The Broad Institute Genomics Platform"/>
            <consortium name="The Broad Institute Genome Sequencing Center for Infectious Disease"/>
            <person name="Wu L."/>
            <person name="Ma J."/>
        </authorList>
    </citation>
    <scope>NUCLEOTIDE SEQUENCE [LARGE SCALE GENOMIC DNA]</scope>
    <source>
        <strain evidence="8">WYCCWR 12678</strain>
    </source>
</reference>
<dbReference type="InterPro" id="IPR036034">
    <property type="entry name" value="PDZ_sf"/>
</dbReference>
<keyword evidence="2 5" id="KW-0645">Protease</keyword>
<accession>A0ABV9Q325</accession>
<keyword evidence="3 5" id="KW-0378">Hydrolase</keyword>
<dbReference type="Gene3D" id="3.90.226.10">
    <property type="entry name" value="2-enoyl-CoA Hydratase, Chain A, domain 1"/>
    <property type="match status" value="1"/>
</dbReference>
<dbReference type="SMART" id="SM00228">
    <property type="entry name" value="PDZ"/>
    <property type="match status" value="1"/>
</dbReference>
<dbReference type="InterPro" id="IPR005151">
    <property type="entry name" value="Tail-specific_protease"/>
</dbReference>
<evidence type="ECO:0000256" key="5">
    <source>
        <dbReference type="RuleBase" id="RU004404"/>
    </source>
</evidence>
<dbReference type="SUPFAM" id="SSF47090">
    <property type="entry name" value="PGBD-like"/>
    <property type="match status" value="1"/>
</dbReference>
<dbReference type="NCBIfam" id="TIGR00225">
    <property type="entry name" value="prc"/>
    <property type="match status" value="1"/>
</dbReference>
<evidence type="ECO:0000256" key="2">
    <source>
        <dbReference type="ARBA" id="ARBA00022670"/>
    </source>
</evidence>
<dbReference type="PROSITE" id="PS50106">
    <property type="entry name" value="PDZ"/>
    <property type="match status" value="1"/>
</dbReference>
<dbReference type="CDD" id="cd06782">
    <property type="entry name" value="cpPDZ_CPP-like"/>
    <property type="match status" value="1"/>
</dbReference>
<evidence type="ECO:0000259" key="6">
    <source>
        <dbReference type="PROSITE" id="PS50106"/>
    </source>
</evidence>
<dbReference type="Gene3D" id="1.10.101.10">
    <property type="entry name" value="PGBD-like superfamily/PGBD"/>
    <property type="match status" value="1"/>
</dbReference>
<dbReference type="Pfam" id="PF22694">
    <property type="entry name" value="CtpB_N-like"/>
    <property type="match status" value="1"/>
</dbReference>
<dbReference type="PANTHER" id="PTHR32060">
    <property type="entry name" value="TAIL-SPECIFIC PROTEASE"/>
    <property type="match status" value="1"/>
</dbReference>
<dbReference type="InterPro" id="IPR004447">
    <property type="entry name" value="Peptidase_S41A"/>
</dbReference>
<dbReference type="SUPFAM" id="SSF52096">
    <property type="entry name" value="ClpP/crotonase"/>
    <property type="match status" value="1"/>
</dbReference>
<evidence type="ECO:0000313" key="7">
    <source>
        <dbReference type="EMBL" id="MFC4768318.1"/>
    </source>
</evidence>
<dbReference type="InterPro" id="IPR036366">
    <property type="entry name" value="PGBDSf"/>
</dbReference>
<evidence type="ECO:0000313" key="8">
    <source>
        <dbReference type="Proteomes" id="UP001596002"/>
    </source>
</evidence>
<sequence>MQIRKRTLALLLVAALFLGSTSTYGFLQWKMGGSPLAKEMPRLGSGEQAANFAKFNEAYQTIRGKYYRQIDDQKLLDGAISGMIQALDDPYSTYMDKETADQFHMSLSSSFEGIGATIESINGRVTISSPIKGSPAEKAGLRAGDQIRKVNGQTLDGMEINQAVLLIRGKKGSKAELEITRPGSSDIMHVSVVRDEIPLETVYGENLGNGIGKIQITSFSENTAKRFEEELKKLEAQGMKGLIIDVRDNPGGFLEAVNEISNLLIPNKGIILQVEYRNGQKEVFRSKLENAKYPVVCLINGGSASASEILAGALKESGGYPLVGEKTFGKGTVQQSKAFDDGSNFKYTMAKWLTPKGNWIHKKGVEPDYSVAQPAYFKLTALNPETALKRDMTGSAVKTLQQMLIGVGLVPGRDDGYFSTQTEEAVKTFQRVNGLPVTGVAEGETTLKLMEAISEKKKTNDAQLEKAISVIRSMIK</sequence>
<dbReference type="InterPro" id="IPR002477">
    <property type="entry name" value="Peptidoglycan-bd-like"/>
</dbReference>
<comment type="caution">
    <text evidence="7">The sequence shown here is derived from an EMBL/GenBank/DDBJ whole genome shotgun (WGS) entry which is preliminary data.</text>
</comment>
<dbReference type="CDD" id="cd07560">
    <property type="entry name" value="Peptidase_S41_CPP"/>
    <property type="match status" value="1"/>
</dbReference>
<dbReference type="Pfam" id="PF03572">
    <property type="entry name" value="Peptidase_S41"/>
    <property type="match status" value="1"/>
</dbReference>
<organism evidence="7 8">
    <name type="scientific">Effusibacillus consociatus</name>
    <dbReference type="NCBI Taxonomy" id="1117041"/>
    <lineage>
        <taxon>Bacteria</taxon>
        <taxon>Bacillati</taxon>
        <taxon>Bacillota</taxon>
        <taxon>Bacilli</taxon>
        <taxon>Bacillales</taxon>
        <taxon>Alicyclobacillaceae</taxon>
        <taxon>Effusibacillus</taxon>
    </lineage>
</organism>
<dbReference type="RefSeq" id="WP_380026272.1">
    <property type="nucleotide sequence ID" value="NZ_JBHSHC010000099.1"/>
</dbReference>
<dbReference type="EMBL" id="JBHSHC010000099">
    <property type="protein sequence ID" value="MFC4768318.1"/>
    <property type="molecule type" value="Genomic_DNA"/>
</dbReference>
<evidence type="ECO:0000256" key="4">
    <source>
        <dbReference type="ARBA" id="ARBA00022825"/>
    </source>
</evidence>
<dbReference type="Gene3D" id="3.30.750.44">
    <property type="match status" value="1"/>
</dbReference>
<dbReference type="InterPro" id="IPR055210">
    <property type="entry name" value="CtpA/B_N"/>
</dbReference>
<keyword evidence="8" id="KW-1185">Reference proteome</keyword>
<keyword evidence="4 5" id="KW-0720">Serine protease</keyword>
<dbReference type="SMART" id="SM00245">
    <property type="entry name" value="TSPc"/>
    <property type="match status" value="1"/>
</dbReference>
<dbReference type="SUPFAM" id="SSF50156">
    <property type="entry name" value="PDZ domain-like"/>
    <property type="match status" value="1"/>
</dbReference>
<evidence type="ECO:0000256" key="3">
    <source>
        <dbReference type="ARBA" id="ARBA00022801"/>
    </source>
</evidence>
<dbReference type="InterPro" id="IPR036365">
    <property type="entry name" value="PGBD-like_sf"/>
</dbReference>
<dbReference type="Gene3D" id="2.30.42.10">
    <property type="match status" value="1"/>
</dbReference>
<evidence type="ECO:0000256" key="1">
    <source>
        <dbReference type="ARBA" id="ARBA00009179"/>
    </source>
</evidence>
<gene>
    <name evidence="7" type="ORF">ACFO8Q_13270</name>
</gene>
<dbReference type="PANTHER" id="PTHR32060:SF29">
    <property type="entry name" value="CARBOXY-TERMINAL PROCESSING PROTEASE CTPB"/>
    <property type="match status" value="1"/>
</dbReference>
<protein>
    <submittedName>
        <fullName evidence="7">S41 family peptidase</fullName>
    </submittedName>
</protein>
<dbReference type="InterPro" id="IPR041489">
    <property type="entry name" value="PDZ_6"/>
</dbReference>
<dbReference type="Pfam" id="PF01471">
    <property type="entry name" value="PG_binding_1"/>
    <property type="match status" value="1"/>
</dbReference>
<dbReference type="Proteomes" id="UP001596002">
    <property type="component" value="Unassembled WGS sequence"/>
</dbReference>
<name>A0ABV9Q325_9BACL</name>
<dbReference type="Pfam" id="PF17820">
    <property type="entry name" value="PDZ_6"/>
    <property type="match status" value="1"/>
</dbReference>
<comment type="similarity">
    <text evidence="1 5">Belongs to the peptidase S41A family.</text>
</comment>
<proteinExistence type="inferred from homology"/>
<dbReference type="InterPro" id="IPR001478">
    <property type="entry name" value="PDZ"/>
</dbReference>
<dbReference type="InterPro" id="IPR029045">
    <property type="entry name" value="ClpP/crotonase-like_dom_sf"/>
</dbReference>
<feature type="domain" description="PDZ" evidence="6">
    <location>
        <begin position="104"/>
        <end position="168"/>
    </location>
</feature>